<dbReference type="eggNOG" id="KOG0638">
    <property type="taxonomic scope" value="Eukaryota"/>
</dbReference>
<dbReference type="PROSITE" id="PS51819">
    <property type="entry name" value="VOC"/>
    <property type="match status" value="2"/>
</dbReference>
<keyword evidence="11" id="KW-0560">Oxidoreductase</keyword>
<dbReference type="InterPro" id="IPR029068">
    <property type="entry name" value="Glyas_Bleomycin-R_OHBP_Dase"/>
</dbReference>
<dbReference type="AlphaFoldDB" id="V9FR03"/>
<dbReference type="GO" id="GO:0005737">
    <property type="term" value="C:cytoplasm"/>
    <property type="evidence" value="ECO:0007669"/>
    <property type="project" value="UniProtKB-SubCell"/>
</dbReference>
<keyword evidence="13" id="KW-0585">Phenylalanine catabolism</keyword>
<keyword evidence="10 16" id="KW-0223">Dioxygenase</keyword>
<gene>
    <name evidence="16" type="ORF">F443_03224</name>
</gene>
<evidence type="ECO:0000256" key="2">
    <source>
        <dbReference type="ARBA" id="ARBA00004496"/>
    </source>
</evidence>
<dbReference type="HOGENOM" id="CLU_034004_1_1_1"/>
<organism evidence="16 17">
    <name type="scientific">Phytophthora nicotianae P1569</name>
    <dbReference type="NCBI Taxonomy" id="1317065"/>
    <lineage>
        <taxon>Eukaryota</taxon>
        <taxon>Sar</taxon>
        <taxon>Stramenopiles</taxon>
        <taxon>Oomycota</taxon>
        <taxon>Peronosporomycetes</taxon>
        <taxon>Peronosporales</taxon>
        <taxon>Peronosporaceae</taxon>
        <taxon>Phytophthora</taxon>
    </lineage>
</organism>
<evidence type="ECO:0000256" key="5">
    <source>
        <dbReference type="ARBA" id="ARBA00013222"/>
    </source>
</evidence>
<dbReference type="Gene3D" id="3.10.180.10">
    <property type="entry name" value="2,3-Dihydroxybiphenyl 1,2-Dioxygenase, domain 1"/>
    <property type="match status" value="2"/>
</dbReference>
<evidence type="ECO:0000313" key="16">
    <source>
        <dbReference type="EMBL" id="ETI53874.1"/>
    </source>
</evidence>
<evidence type="ECO:0000256" key="14">
    <source>
        <dbReference type="ARBA" id="ARBA00060694"/>
    </source>
</evidence>
<evidence type="ECO:0000259" key="15">
    <source>
        <dbReference type="PROSITE" id="PS51819"/>
    </source>
</evidence>
<reference evidence="16 17" key="1">
    <citation type="submission" date="2013-11" db="EMBL/GenBank/DDBJ databases">
        <title>The Genome Sequence of Phytophthora parasitica P1569.</title>
        <authorList>
            <consortium name="The Broad Institute Genomics Platform"/>
            <person name="Russ C."/>
            <person name="Tyler B."/>
            <person name="Panabieres F."/>
            <person name="Shan W."/>
            <person name="Tripathy S."/>
            <person name="Grunwald N."/>
            <person name="Machado M."/>
            <person name="Johnson C.S."/>
            <person name="Arredondo F."/>
            <person name="Hong C."/>
            <person name="Coffey M."/>
            <person name="Young S.K."/>
            <person name="Zeng Q."/>
            <person name="Gargeya S."/>
            <person name="Fitzgerald M."/>
            <person name="Abouelleil A."/>
            <person name="Alvarado L."/>
            <person name="Chapman S.B."/>
            <person name="Gainer-Dewar J."/>
            <person name="Goldberg J."/>
            <person name="Griggs A."/>
            <person name="Gujja S."/>
            <person name="Hansen M."/>
            <person name="Howarth C."/>
            <person name="Imamovic A."/>
            <person name="Ireland A."/>
            <person name="Larimer J."/>
            <person name="McCowan C."/>
            <person name="Murphy C."/>
            <person name="Pearson M."/>
            <person name="Poon T.W."/>
            <person name="Priest M."/>
            <person name="Roberts A."/>
            <person name="Saif S."/>
            <person name="Shea T."/>
            <person name="Sykes S."/>
            <person name="Wortman J."/>
            <person name="Nusbaum C."/>
            <person name="Birren B."/>
        </authorList>
    </citation>
    <scope>NUCLEOTIDE SEQUENCE [LARGE SCALE GENOMIC DNA]</scope>
    <source>
        <strain evidence="16 17">P1569</strain>
    </source>
</reference>
<evidence type="ECO:0000256" key="12">
    <source>
        <dbReference type="ARBA" id="ARBA00023004"/>
    </source>
</evidence>
<comment type="similarity">
    <text evidence="4">Belongs to the 4HPPD family.</text>
</comment>
<keyword evidence="16" id="KW-0670">Pyruvate</keyword>
<dbReference type="EC" id="1.13.11.27" evidence="5"/>
<dbReference type="InterPro" id="IPR005956">
    <property type="entry name" value="4OHPhenylPyrv_dOase"/>
</dbReference>
<dbReference type="GO" id="GO:0003868">
    <property type="term" value="F:4-hydroxyphenylpyruvate dioxygenase activity"/>
    <property type="evidence" value="ECO:0007669"/>
    <property type="project" value="UniProtKB-EC"/>
</dbReference>
<evidence type="ECO:0000313" key="17">
    <source>
        <dbReference type="Proteomes" id="UP000018721"/>
    </source>
</evidence>
<dbReference type="InterPro" id="IPR037523">
    <property type="entry name" value="VOC_core"/>
</dbReference>
<accession>V9FR03</accession>
<feature type="domain" description="VOC" evidence="15">
    <location>
        <begin position="255"/>
        <end position="415"/>
    </location>
</feature>
<evidence type="ECO:0000256" key="10">
    <source>
        <dbReference type="ARBA" id="ARBA00022964"/>
    </source>
</evidence>
<dbReference type="CDD" id="cd08342">
    <property type="entry name" value="HPPD_N_like"/>
    <property type="match status" value="1"/>
</dbReference>
<sequence length="471" mass="52007">MLIITPIRRLVLQRGLTSQPSGPLRPCRWSCPHHTISQLACNPHSLQQLVKENMAPSADDMKLVGCKNFVRHNPMTDRFDVHKFHHIEFYCADATNVARRFAWGLGMGQIGKSDQSTGNHVSASYVIQSGEVKLVFTAPYALETEKAPDAVSPIPGYDPEFAQKFVMKHGLAVRAVGILVGDAKAAYESSVQNGGVGVLKPHTLTDKESGKTTTVSEVKLYGDVVIRWVSGDFEGPFVPGYEKCECPDVSIGIQRLDHCVGNVPKLLDAVKYITGFTGFHEFAEFTAEDVGTLDSGLNSMVLASNNEMVLLPVNEPTFGTKRKSQIQTYLEQNVGAGLQHMALKTDDIFHTLAEMQKRSHVGGFEFMPRPNKVYYEQMPERIGDALTKEQYKQIEQLGLLVDKDDQGILLQIFTKPLGDRATVFFEIIERVGCMKDIAGRLEQAAGCGGFGKGNFSALFKSIEDYEKSLNV</sequence>
<evidence type="ECO:0000256" key="11">
    <source>
        <dbReference type="ARBA" id="ARBA00023002"/>
    </source>
</evidence>
<dbReference type="GO" id="GO:0006559">
    <property type="term" value="P:L-phenylalanine catabolic process"/>
    <property type="evidence" value="ECO:0007669"/>
    <property type="project" value="UniProtKB-KW"/>
</dbReference>
<dbReference type="Proteomes" id="UP000018721">
    <property type="component" value="Unassembled WGS sequence"/>
</dbReference>
<comment type="caution">
    <text evidence="16">The sequence shown here is derived from an EMBL/GenBank/DDBJ whole genome shotgun (WGS) entry which is preliminary data.</text>
</comment>
<evidence type="ECO:0000256" key="13">
    <source>
        <dbReference type="ARBA" id="ARBA00023232"/>
    </source>
</evidence>
<evidence type="ECO:0000256" key="6">
    <source>
        <dbReference type="ARBA" id="ARBA00022490"/>
    </source>
</evidence>
<keyword evidence="9" id="KW-0828">Tyrosine catabolism</keyword>
<keyword evidence="6" id="KW-0963">Cytoplasm</keyword>
<keyword evidence="8" id="KW-0677">Repeat</keyword>
<dbReference type="OrthoDB" id="414569at2759"/>
<protein>
    <recommendedName>
        <fullName evidence="5">4-hydroxyphenylpyruvate dioxygenase</fullName>
        <ecNumber evidence="5">1.13.11.27</ecNumber>
    </recommendedName>
</protein>
<dbReference type="FunFam" id="3.10.180.10:FF:000025">
    <property type="entry name" value="4-hydroxyphenylpyruvate dioxygenase"/>
    <property type="match status" value="1"/>
</dbReference>
<dbReference type="InterPro" id="IPR041736">
    <property type="entry name" value="4OHPhenylPyrv_dOase_N"/>
</dbReference>
<dbReference type="EMBL" id="ANIZ01000609">
    <property type="protein sequence ID" value="ETI53874.1"/>
    <property type="molecule type" value="Genomic_DNA"/>
</dbReference>
<comment type="pathway">
    <text evidence="14">Cofactor biosynthesis; prenylquinone biosynthesis.</text>
</comment>
<dbReference type="GO" id="GO:0046872">
    <property type="term" value="F:metal ion binding"/>
    <property type="evidence" value="ECO:0007669"/>
    <property type="project" value="UniProtKB-KW"/>
</dbReference>
<dbReference type="NCBIfam" id="TIGR01263">
    <property type="entry name" value="4HPPD"/>
    <property type="match status" value="1"/>
</dbReference>
<comment type="subcellular location">
    <subcellularLocation>
        <location evidence="2">Cytoplasm</location>
    </subcellularLocation>
</comment>
<keyword evidence="12" id="KW-0408">Iron</keyword>
<evidence type="ECO:0000256" key="7">
    <source>
        <dbReference type="ARBA" id="ARBA00022723"/>
    </source>
</evidence>
<evidence type="ECO:0000256" key="1">
    <source>
        <dbReference type="ARBA" id="ARBA00001962"/>
    </source>
</evidence>
<dbReference type="FunFam" id="3.10.180.10:FF:000013">
    <property type="entry name" value="4-hydroxyphenylpyruvate dioxygenase"/>
    <property type="match status" value="1"/>
</dbReference>
<evidence type="ECO:0000256" key="8">
    <source>
        <dbReference type="ARBA" id="ARBA00022737"/>
    </source>
</evidence>
<dbReference type="PANTHER" id="PTHR11959:SF1">
    <property type="entry name" value="4-HYDROXYPHENYLPYRUVATE DIOXYGENASE"/>
    <property type="match status" value="1"/>
</dbReference>
<evidence type="ECO:0000256" key="3">
    <source>
        <dbReference type="ARBA" id="ARBA00005162"/>
    </source>
</evidence>
<comment type="pathway">
    <text evidence="3">Amino-acid degradation; L-phenylalanine degradation; acetoacetate and fumarate from L-phenylalanine: step 3/6.</text>
</comment>
<dbReference type="CDD" id="cd07250">
    <property type="entry name" value="HPPD_C_like"/>
    <property type="match status" value="1"/>
</dbReference>
<dbReference type="GO" id="GO:0006572">
    <property type="term" value="P:L-tyrosine catabolic process"/>
    <property type="evidence" value="ECO:0007669"/>
    <property type="project" value="UniProtKB-KW"/>
</dbReference>
<dbReference type="PANTHER" id="PTHR11959">
    <property type="entry name" value="4-HYDROXYPHENYLPYRUVATE DIOXYGENASE"/>
    <property type="match status" value="1"/>
</dbReference>
<keyword evidence="17" id="KW-1185">Reference proteome</keyword>
<proteinExistence type="inferred from homology"/>
<dbReference type="InterPro" id="IPR041735">
    <property type="entry name" value="4OHPhenylPyrv_dOase_C"/>
</dbReference>
<feature type="domain" description="VOC" evidence="15">
    <location>
        <begin position="83"/>
        <end position="243"/>
    </location>
</feature>
<evidence type="ECO:0000256" key="9">
    <source>
        <dbReference type="ARBA" id="ARBA00022878"/>
    </source>
</evidence>
<keyword evidence="7" id="KW-0479">Metal-binding</keyword>
<name>V9FR03_PHYNI</name>
<evidence type="ECO:0000256" key="4">
    <source>
        <dbReference type="ARBA" id="ARBA00005877"/>
    </source>
</evidence>
<comment type="cofactor">
    <cofactor evidence="1">
        <name>Fe cation</name>
        <dbReference type="ChEBI" id="CHEBI:24875"/>
    </cofactor>
</comment>
<dbReference type="SUPFAM" id="SSF54593">
    <property type="entry name" value="Glyoxalase/Bleomycin resistance protein/Dihydroxybiphenyl dioxygenase"/>
    <property type="match status" value="1"/>
</dbReference>